<sequence>MRNRCPEGYPIVANAIPRAFVSRFHTKKYGNFAIMTTLDVVESAIGPAFVAKLAERAREAEELRRLPAATLADLAESGFTDLLVPARYGGLQAEFPAILDPVRRMAHGCASSAWTIGFYALHNWMLALFDEQAQAEAFTTRPFLAPAPLAPTGRALPADGGVRLSGRWSWATGVMDANWIMVGALCGPDDAIYPALALLPADQISVEDVWHTDGMRATGSNDVVISDVFVPEHRLVRVVDIYSGTAPGAVLHDATTYRWPMVPALALLAAMPALGSAERAAETYAERLSERVIAYEGVKQKDKPAAQSHLGEAEVRLRALRGLLADTVGEIQDVVAAGDPVSRNARGQARLAAAHIVHESQAVIALLLGSSGASAHFLNNPLQRLKRDVDVLSGHVIFDYDTSRELAGALSIGMKISPVAMV</sequence>
<dbReference type="Gene3D" id="1.20.140.10">
    <property type="entry name" value="Butyryl-CoA Dehydrogenase, subunit A, domain 3"/>
    <property type="match status" value="1"/>
</dbReference>
<dbReference type="AlphaFoldDB" id="A0AAI8TXB3"/>
<evidence type="ECO:0000313" key="8">
    <source>
        <dbReference type="Proteomes" id="UP001241092"/>
    </source>
</evidence>
<evidence type="ECO:0000259" key="6">
    <source>
        <dbReference type="Pfam" id="PF08028"/>
    </source>
</evidence>
<dbReference type="GO" id="GO:0050660">
    <property type="term" value="F:flavin adenine dinucleotide binding"/>
    <property type="evidence" value="ECO:0007669"/>
    <property type="project" value="InterPro"/>
</dbReference>
<dbReference type="Pfam" id="PF02771">
    <property type="entry name" value="Acyl-CoA_dh_N"/>
    <property type="match status" value="1"/>
</dbReference>
<accession>A0AAI8TXB3</accession>
<organism evidence="7 8">
    <name type="scientific">Mycolicibacterium mageritense</name>
    <name type="common">Mycobacterium mageritense</name>
    <dbReference type="NCBI Taxonomy" id="53462"/>
    <lineage>
        <taxon>Bacteria</taxon>
        <taxon>Bacillati</taxon>
        <taxon>Actinomycetota</taxon>
        <taxon>Actinomycetes</taxon>
        <taxon>Mycobacteriales</taxon>
        <taxon>Mycobacteriaceae</taxon>
        <taxon>Mycolicibacterium</taxon>
    </lineage>
</organism>
<feature type="domain" description="Acyl-CoA dehydrogenase/oxidase N-terminal" evidence="5">
    <location>
        <begin position="51"/>
        <end position="138"/>
    </location>
</feature>
<dbReference type="Gene3D" id="2.40.110.10">
    <property type="entry name" value="Butyryl-CoA Dehydrogenase, subunit A, domain 2"/>
    <property type="match status" value="1"/>
</dbReference>
<evidence type="ECO:0000256" key="1">
    <source>
        <dbReference type="ARBA" id="ARBA00022630"/>
    </source>
</evidence>
<proteinExistence type="inferred from homology"/>
<dbReference type="GO" id="GO:0033539">
    <property type="term" value="P:fatty acid beta-oxidation using acyl-CoA dehydrogenase"/>
    <property type="evidence" value="ECO:0007669"/>
    <property type="project" value="TreeGrafter"/>
</dbReference>
<dbReference type="Pfam" id="PF08028">
    <property type="entry name" value="Acyl-CoA_dh_2"/>
    <property type="match status" value="1"/>
</dbReference>
<gene>
    <name evidence="7" type="primary">hsaA_3</name>
    <name evidence="7" type="ORF">hbim_04574</name>
</gene>
<comment type="similarity">
    <text evidence="4">Belongs to the HpaH/HsaA monooxygenase family.</text>
</comment>
<dbReference type="SUPFAM" id="SSF47203">
    <property type="entry name" value="Acyl-CoA dehydrogenase C-terminal domain-like"/>
    <property type="match status" value="1"/>
</dbReference>
<keyword evidence="3 7" id="KW-0560">Oxidoreductase</keyword>
<dbReference type="InterPro" id="IPR037069">
    <property type="entry name" value="AcylCoA_DH/ox_N_sf"/>
</dbReference>
<dbReference type="InterPro" id="IPR036250">
    <property type="entry name" value="AcylCo_DH-like_C"/>
</dbReference>
<protein>
    <submittedName>
        <fullName evidence="7">Flavin-dependent monooxygenase, oxygenase subunit HsaA</fullName>
        <ecNumber evidence="7">1.14.14.12</ecNumber>
    </submittedName>
</protein>
<dbReference type="Gene3D" id="1.10.540.10">
    <property type="entry name" value="Acyl-CoA dehydrogenase/oxidase, N-terminal domain"/>
    <property type="match status" value="1"/>
</dbReference>
<dbReference type="EC" id="1.14.14.12" evidence="7"/>
<dbReference type="EMBL" id="AP027452">
    <property type="protein sequence ID" value="BDY30630.1"/>
    <property type="molecule type" value="Genomic_DNA"/>
</dbReference>
<keyword evidence="7" id="KW-0503">Monooxygenase</keyword>
<evidence type="ECO:0000256" key="3">
    <source>
        <dbReference type="ARBA" id="ARBA00023002"/>
    </source>
</evidence>
<evidence type="ECO:0000259" key="5">
    <source>
        <dbReference type="Pfam" id="PF02771"/>
    </source>
</evidence>
<evidence type="ECO:0000313" key="7">
    <source>
        <dbReference type="EMBL" id="BDY30630.1"/>
    </source>
</evidence>
<dbReference type="PIRSF" id="PIRSF016578">
    <property type="entry name" value="HsaA"/>
    <property type="match status" value="1"/>
</dbReference>
<feature type="domain" description="Acyl-CoA dehydrogenase C-terminal" evidence="6">
    <location>
        <begin position="268"/>
        <end position="399"/>
    </location>
</feature>
<dbReference type="InterPro" id="IPR009100">
    <property type="entry name" value="AcylCoA_DH/oxidase_NM_dom_sf"/>
</dbReference>
<dbReference type="GO" id="GO:0036383">
    <property type="term" value="F:3-hydroxy-9,10-secoandrosta-1,3,5(10)-triene-9,17-dione monooxygenase activity"/>
    <property type="evidence" value="ECO:0007669"/>
    <property type="project" value="UniProtKB-EC"/>
</dbReference>
<dbReference type="InterPro" id="IPR046373">
    <property type="entry name" value="Acyl-CoA_Oxase/DH_mid-dom_sf"/>
</dbReference>
<dbReference type="InterPro" id="IPR050741">
    <property type="entry name" value="Acyl-CoA_dehydrogenase"/>
</dbReference>
<dbReference type="GO" id="GO:0003995">
    <property type="term" value="F:acyl-CoA dehydrogenase activity"/>
    <property type="evidence" value="ECO:0007669"/>
    <property type="project" value="TreeGrafter"/>
</dbReference>
<name>A0AAI8TXB3_MYCME</name>
<dbReference type="GO" id="GO:0005737">
    <property type="term" value="C:cytoplasm"/>
    <property type="evidence" value="ECO:0007669"/>
    <property type="project" value="TreeGrafter"/>
</dbReference>
<keyword evidence="2" id="KW-0274">FAD</keyword>
<evidence type="ECO:0000256" key="2">
    <source>
        <dbReference type="ARBA" id="ARBA00022827"/>
    </source>
</evidence>
<evidence type="ECO:0000256" key="4">
    <source>
        <dbReference type="ARBA" id="ARBA00049661"/>
    </source>
</evidence>
<dbReference type="InterPro" id="IPR013107">
    <property type="entry name" value="Acyl-CoA_DH_C"/>
</dbReference>
<dbReference type="PANTHER" id="PTHR48083">
    <property type="entry name" value="MEDIUM-CHAIN SPECIFIC ACYL-COA DEHYDROGENASE, MITOCHONDRIAL-RELATED"/>
    <property type="match status" value="1"/>
</dbReference>
<dbReference type="PANTHER" id="PTHR48083:SF19">
    <property type="entry name" value="FLAVIN-DEPENDENT MONOOXYGENASE, OXYGENASE SUBUNIT HSAA"/>
    <property type="match status" value="1"/>
</dbReference>
<dbReference type="Proteomes" id="UP001241092">
    <property type="component" value="Chromosome"/>
</dbReference>
<dbReference type="SUPFAM" id="SSF56645">
    <property type="entry name" value="Acyl-CoA dehydrogenase NM domain-like"/>
    <property type="match status" value="1"/>
</dbReference>
<keyword evidence="1" id="KW-0285">Flavoprotein</keyword>
<reference evidence="7" key="1">
    <citation type="submission" date="2023-03" db="EMBL/GenBank/DDBJ databases">
        <title>Draft genome sequence of a Mycolicibacterium mageritense strain H4_3_1 isolated from a hybrid biological-inorganic system reactor.</title>
        <authorList>
            <person name="Feng X."/>
            <person name="Kazama D."/>
            <person name="Sato K."/>
            <person name="Kobayashi H."/>
        </authorList>
    </citation>
    <scope>NUCLEOTIDE SEQUENCE</scope>
    <source>
        <strain evidence="7">H4_3_1</strain>
    </source>
</reference>
<dbReference type="InterPro" id="IPR013786">
    <property type="entry name" value="AcylCoA_DH/ox_N"/>
</dbReference>